<protein>
    <submittedName>
        <fullName evidence="5">Probable carbohydrate esterase At4g34215</fullName>
    </submittedName>
</protein>
<keyword evidence="2" id="KW-0732">Signal</keyword>
<dbReference type="PANTHER" id="PTHR31988:SF26">
    <property type="entry name" value="SGNH HYDROLASE-TYPE ESTERASE DOMAIN-CONTAINING PROTEIN-RELATED"/>
    <property type="match status" value="1"/>
</dbReference>
<evidence type="ECO:0000313" key="5">
    <source>
        <dbReference type="RefSeq" id="XP_027086012.1"/>
    </source>
</evidence>
<feature type="domain" description="Sialate O-acetylesterase" evidence="3">
    <location>
        <begin position="32"/>
        <end position="267"/>
    </location>
</feature>
<dbReference type="PANTHER" id="PTHR31988">
    <property type="entry name" value="ESTERASE, PUTATIVE (DUF303)-RELATED"/>
    <property type="match status" value="1"/>
</dbReference>
<dbReference type="InterPro" id="IPR036514">
    <property type="entry name" value="SGNH_hydro_sf"/>
</dbReference>
<accession>A0A6P6U7Q5</accession>
<evidence type="ECO:0000313" key="4">
    <source>
        <dbReference type="Proteomes" id="UP001652660"/>
    </source>
</evidence>
<dbReference type="Pfam" id="PF03629">
    <property type="entry name" value="SASA"/>
    <property type="match status" value="1"/>
</dbReference>
<dbReference type="GO" id="GO:0016787">
    <property type="term" value="F:hydrolase activity"/>
    <property type="evidence" value="ECO:0007669"/>
    <property type="project" value="UniProtKB-KW"/>
</dbReference>
<dbReference type="OrthoDB" id="42638at2759"/>
<dbReference type="InterPro" id="IPR005181">
    <property type="entry name" value="SASA"/>
</dbReference>
<evidence type="ECO:0000256" key="1">
    <source>
        <dbReference type="ARBA" id="ARBA00022801"/>
    </source>
</evidence>
<dbReference type="Gene3D" id="3.40.50.1110">
    <property type="entry name" value="SGNH hydrolase"/>
    <property type="match status" value="1"/>
</dbReference>
<evidence type="ECO:0000259" key="3">
    <source>
        <dbReference type="Pfam" id="PF03629"/>
    </source>
</evidence>
<organism evidence="4 5">
    <name type="scientific">Coffea arabica</name>
    <name type="common">Arabian coffee</name>
    <dbReference type="NCBI Taxonomy" id="13443"/>
    <lineage>
        <taxon>Eukaryota</taxon>
        <taxon>Viridiplantae</taxon>
        <taxon>Streptophyta</taxon>
        <taxon>Embryophyta</taxon>
        <taxon>Tracheophyta</taxon>
        <taxon>Spermatophyta</taxon>
        <taxon>Magnoliopsida</taxon>
        <taxon>eudicotyledons</taxon>
        <taxon>Gunneridae</taxon>
        <taxon>Pentapetalae</taxon>
        <taxon>asterids</taxon>
        <taxon>lamiids</taxon>
        <taxon>Gentianales</taxon>
        <taxon>Rubiaceae</taxon>
        <taxon>Ixoroideae</taxon>
        <taxon>Gardenieae complex</taxon>
        <taxon>Bertiereae - Coffeeae clade</taxon>
        <taxon>Coffeeae</taxon>
        <taxon>Coffea</taxon>
    </lineage>
</organism>
<feature type="signal peptide" evidence="2">
    <location>
        <begin position="1"/>
        <end position="18"/>
    </location>
</feature>
<dbReference type="InterPro" id="IPR052940">
    <property type="entry name" value="Carb_Esterase_6"/>
</dbReference>
<dbReference type="RefSeq" id="XP_027086012.1">
    <property type="nucleotide sequence ID" value="XM_027230211.2"/>
</dbReference>
<dbReference type="GeneID" id="113707854"/>
<reference evidence="4" key="1">
    <citation type="journal article" date="2025" name="Foods">
        <title>Unveiling the Microbial Signatures of Arabica Coffee Cherries: Insights into Ripeness Specific Diversity, Functional Traits, and Implications for Quality and Safety.</title>
        <authorList>
            <consortium name="RefSeq"/>
            <person name="Tenea G.N."/>
            <person name="Cifuentes V."/>
            <person name="Reyes P."/>
            <person name="Cevallos-Vallejos M."/>
        </authorList>
    </citation>
    <scope>NUCLEOTIDE SEQUENCE [LARGE SCALE GENOMIC DNA]</scope>
</reference>
<proteinExistence type="predicted"/>
<name>A0A6P6U7Q5_COFAR</name>
<gene>
    <name evidence="5" type="primary">LOC113707854</name>
</gene>
<keyword evidence="1" id="KW-0378">Hydrolase</keyword>
<reference evidence="5" key="2">
    <citation type="submission" date="2025-08" db="UniProtKB">
        <authorList>
            <consortium name="RefSeq"/>
        </authorList>
    </citation>
    <scope>IDENTIFICATION</scope>
    <source>
        <tissue evidence="5">Leaves</tissue>
    </source>
</reference>
<dbReference type="AlphaFoldDB" id="A0A6P6U7Q5"/>
<keyword evidence="4" id="KW-1185">Reference proteome</keyword>
<dbReference type="Proteomes" id="UP001652660">
    <property type="component" value="Chromosome 1e"/>
</dbReference>
<dbReference type="SUPFAM" id="SSF52266">
    <property type="entry name" value="SGNH hydrolase"/>
    <property type="match status" value="1"/>
</dbReference>
<evidence type="ECO:0000256" key="2">
    <source>
        <dbReference type="SAM" id="SignalP"/>
    </source>
</evidence>
<sequence length="270" mass="29394">MFAFVWLMVLAYAQLVGTENLNTTGYPSRVRSIFLLAGQSNMSGRGGVMNGTWDGVVPLECQPKPSKILRLSAGLSWMEAQEPLHRDIDVNATCGIGPGMVFANSLLNLNPRIGVIGLVPCAVGSRMGTKISEWGRGTYLYNQLLRRAAAAAALQAGGRFRIRALLWYQGESDTNNPQDASLYKMRLERFFTNLRADLKLPELPIIQVALASGQGPYIDAVRQAQFGVHLRNVKIIDAKGLPMEPDNLHLSSPAQVQLGDIFAHAFAATG</sequence>
<feature type="chain" id="PRO_5028101504" evidence="2">
    <location>
        <begin position="19"/>
        <end position="270"/>
    </location>
</feature>